<feature type="transmembrane region" description="Helical" evidence="10">
    <location>
        <begin position="69"/>
        <end position="88"/>
    </location>
</feature>
<dbReference type="GO" id="GO:0060326">
    <property type="term" value="P:cell chemotaxis"/>
    <property type="evidence" value="ECO:0007669"/>
    <property type="project" value="TreeGrafter"/>
</dbReference>
<gene>
    <name evidence="12" type="primary">si:cabz01093077.1</name>
</gene>
<dbReference type="GO" id="GO:0016493">
    <property type="term" value="F:C-C chemokine receptor activity"/>
    <property type="evidence" value="ECO:0007669"/>
    <property type="project" value="TreeGrafter"/>
</dbReference>
<dbReference type="Pfam" id="PF00001">
    <property type="entry name" value="7tm_1"/>
    <property type="match status" value="1"/>
</dbReference>
<keyword evidence="5 9" id="KW-0297">G-protein coupled receptor</keyword>
<dbReference type="PRINTS" id="PR00237">
    <property type="entry name" value="GPCRRHODOPSN"/>
</dbReference>
<evidence type="ECO:0000256" key="2">
    <source>
        <dbReference type="ARBA" id="ARBA00022475"/>
    </source>
</evidence>
<dbReference type="GO" id="GO:0006955">
    <property type="term" value="P:immune response"/>
    <property type="evidence" value="ECO:0007669"/>
    <property type="project" value="TreeGrafter"/>
</dbReference>
<name>A0A673CWA8_9TELE</name>
<dbReference type="PANTHER" id="PTHR10489:SF944">
    <property type="entry name" value="C-C CHEMOKINE RECEPTOR TYPE 8-LIKE"/>
    <property type="match status" value="1"/>
</dbReference>
<evidence type="ECO:0000256" key="3">
    <source>
        <dbReference type="ARBA" id="ARBA00022692"/>
    </source>
</evidence>
<dbReference type="SUPFAM" id="SSF81321">
    <property type="entry name" value="Family A G protein-coupled receptor-like"/>
    <property type="match status" value="1"/>
</dbReference>
<dbReference type="CDD" id="cd14984">
    <property type="entry name" value="7tmA_Chemokine_R"/>
    <property type="match status" value="1"/>
</dbReference>
<dbReference type="InterPro" id="IPR000276">
    <property type="entry name" value="GPCR_Rhodpsn"/>
</dbReference>
<reference evidence="12" key="1">
    <citation type="submission" date="2019-06" db="EMBL/GenBank/DDBJ databases">
        <authorList>
            <consortium name="Wellcome Sanger Institute Data Sharing"/>
        </authorList>
    </citation>
    <scope>NUCLEOTIDE SEQUENCE [LARGE SCALE GENOMIC DNA]</scope>
</reference>
<evidence type="ECO:0000256" key="5">
    <source>
        <dbReference type="ARBA" id="ARBA00023040"/>
    </source>
</evidence>
<feature type="transmembrane region" description="Helical" evidence="10">
    <location>
        <begin position="108"/>
        <end position="131"/>
    </location>
</feature>
<dbReference type="Proteomes" id="UP000472271">
    <property type="component" value="Chromosome 16"/>
</dbReference>
<dbReference type="AlphaFoldDB" id="A0A673CWA8"/>
<dbReference type="Ensembl" id="ENSSORT00005058289.1">
    <property type="protein sequence ID" value="ENSSORP00005056987.1"/>
    <property type="gene ID" value="ENSSORG00005025304.1"/>
</dbReference>
<evidence type="ECO:0000256" key="8">
    <source>
        <dbReference type="ARBA" id="ARBA00023224"/>
    </source>
</evidence>
<dbReference type="PRINTS" id="PR00657">
    <property type="entry name" value="CCCHEMOKINER"/>
</dbReference>
<comment type="similarity">
    <text evidence="9">Belongs to the G-protein coupled receptor 1 family.</text>
</comment>
<dbReference type="GO" id="GO:0019722">
    <property type="term" value="P:calcium-mediated signaling"/>
    <property type="evidence" value="ECO:0007669"/>
    <property type="project" value="TreeGrafter"/>
</dbReference>
<dbReference type="InterPro" id="IPR017452">
    <property type="entry name" value="GPCR_Rhodpsn_7TM"/>
</dbReference>
<dbReference type="Gene3D" id="1.20.1070.10">
    <property type="entry name" value="Rhodopsin 7-helix transmembrane proteins"/>
    <property type="match status" value="1"/>
</dbReference>
<keyword evidence="2" id="KW-1003">Cell membrane</keyword>
<dbReference type="GO" id="GO:0019957">
    <property type="term" value="F:C-C chemokine binding"/>
    <property type="evidence" value="ECO:0007669"/>
    <property type="project" value="TreeGrafter"/>
</dbReference>
<protein>
    <submittedName>
        <fullName evidence="12">C-C chemokine receptor type 1-like</fullName>
    </submittedName>
</protein>
<dbReference type="SMART" id="SM01381">
    <property type="entry name" value="7TM_GPCR_Srsx"/>
    <property type="match status" value="1"/>
</dbReference>
<keyword evidence="8 9" id="KW-0807">Transducer</keyword>
<dbReference type="InterPro" id="IPR000355">
    <property type="entry name" value="Chemokine_rcpt"/>
</dbReference>
<dbReference type="InParanoid" id="A0A673CWA8"/>
<feature type="transmembrane region" description="Helical" evidence="10">
    <location>
        <begin position="138"/>
        <end position="162"/>
    </location>
</feature>
<reference evidence="12" key="2">
    <citation type="submission" date="2025-08" db="UniProtKB">
        <authorList>
            <consortium name="Ensembl"/>
        </authorList>
    </citation>
    <scope>IDENTIFICATION</scope>
</reference>
<evidence type="ECO:0000256" key="1">
    <source>
        <dbReference type="ARBA" id="ARBA00004651"/>
    </source>
</evidence>
<evidence type="ECO:0000256" key="6">
    <source>
        <dbReference type="ARBA" id="ARBA00023136"/>
    </source>
</evidence>
<feature type="domain" description="G-protein coupled receptors family 1 profile" evidence="11">
    <location>
        <begin position="48"/>
        <end position="295"/>
    </location>
</feature>
<evidence type="ECO:0000256" key="4">
    <source>
        <dbReference type="ARBA" id="ARBA00022989"/>
    </source>
</evidence>
<comment type="subcellular location">
    <subcellularLocation>
        <location evidence="1">Cell membrane</location>
        <topology evidence="1">Multi-pass membrane protein</topology>
    </subcellularLocation>
</comment>
<dbReference type="PROSITE" id="PS50262">
    <property type="entry name" value="G_PROTEIN_RECEP_F1_2"/>
    <property type="match status" value="1"/>
</dbReference>
<feature type="transmembrane region" description="Helical" evidence="10">
    <location>
        <begin position="275"/>
        <end position="298"/>
    </location>
</feature>
<keyword evidence="6 10" id="KW-0472">Membrane</keyword>
<feature type="transmembrane region" description="Helical" evidence="10">
    <location>
        <begin position="37"/>
        <end position="57"/>
    </location>
</feature>
<dbReference type="GO" id="GO:0007204">
    <property type="term" value="P:positive regulation of cytosolic calcium ion concentration"/>
    <property type="evidence" value="ECO:0007669"/>
    <property type="project" value="TreeGrafter"/>
</dbReference>
<evidence type="ECO:0000313" key="13">
    <source>
        <dbReference type="Proteomes" id="UP000472271"/>
    </source>
</evidence>
<dbReference type="PANTHER" id="PTHR10489">
    <property type="entry name" value="CELL ADHESION MOLECULE"/>
    <property type="match status" value="1"/>
</dbReference>
<dbReference type="PROSITE" id="PS00237">
    <property type="entry name" value="G_PROTEIN_RECEP_F1_1"/>
    <property type="match status" value="1"/>
</dbReference>
<proteinExistence type="inferred from homology"/>
<keyword evidence="13" id="KW-1185">Reference proteome</keyword>
<keyword evidence="3 9" id="KW-0812">Transmembrane</keyword>
<keyword evidence="4 10" id="KW-1133">Transmembrane helix</keyword>
<feature type="transmembrane region" description="Helical" evidence="10">
    <location>
        <begin position="232"/>
        <end position="255"/>
    </location>
</feature>
<organism evidence="12 13">
    <name type="scientific">Sphaeramia orbicularis</name>
    <name type="common">orbiculate cardinalfish</name>
    <dbReference type="NCBI Taxonomy" id="375764"/>
    <lineage>
        <taxon>Eukaryota</taxon>
        <taxon>Metazoa</taxon>
        <taxon>Chordata</taxon>
        <taxon>Craniata</taxon>
        <taxon>Vertebrata</taxon>
        <taxon>Euteleostomi</taxon>
        <taxon>Actinopterygii</taxon>
        <taxon>Neopterygii</taxon>
        <taxon>Teleostei</taxon>
        <taxon>Neoteleostei</taxon>
        <taxon>Acanthomorphata</taxon>
        <taxon>Gobiaria</taxon>
        <taxon>Kurtiformes</taxon>
        <taxon>Apogonoidei</taxon>
        <taxon>Apogonidae</taxon>
        <taxon>Apogoninae</taxon>
        <taxon>Sphaeramia</taxon>
    </lineage>
</organism>
<dbReference type="OrthoDB" id="5981253at2759"/>
<evidence type="ECO:0000256" key="10">
    <source>
        <dbReference type="SAM" id="Phobius"/>
    </source>
</evidence>
<keyword evidence="7 9" id="KW-0675">Receptor</keyword>
<evidence type="ECO:0000256" key="9">
    <source>
        <dbReference type="RuleBase" id="RU000688"/>
    </source>
</evidence>
<dbReference type="GO" id="GO:0009897">
    <property type="term" value="C:external side of plasma membrane"/>
    <property type="evidence" value="ECO:0007669"/>
    <property type="project" value="TreeGrafter"/>
</dbReference>
<evidence type="ECO:0000313" key="12">
    <source>
        <dbReference type="Ensembl" id="ENSSORP00005056987.1"/>
    </source>
</evidence>
<evidence type="ECO:0000256" key="7">
    <source>
        <dbReference type="ARBA" id="ARBA00023170"/>
    </source>
</evidence>
<sequence>MNTSEYGIYTYTDSEYDDNTSVPSQESFHGRMVLSSFLYVLFSLGLLGNVIVLWMLLRHMKLKTMTDVCLLNLALSDLILALSLPLWAYNFPSLESCKVMTGVYQLGLYSGTLFVTLMSMDRYLAIVHAVAAMKSRSLCYGIIASIIIWVFSIIMAIPQVIFASVEIDVETNSSFKCQPKYPYDSIRFWKIFRNVSENFINLFVCLPIMMFCYLSILIVVSRTRNSKKGRAMKLIFTIVCVFVVCWVPYNLTVFFQTLQMFDILNTREHFDNVSAAMSVCEIIALAHCCVNPVIYAFVGEKFRKSVRKVLMKYLCWSDQRRWASGLRDTTDKETSNTPVRSDY</sequence>
<dbReference type="InterPro" id="IPR050119">
    <property type="entry name" value="CCR1-9-like"/>
</dbReference>
<evidence type="ECO:0000259" key="11">
    <source>
        <dbReference type="PROSITE" id="PS50262"/>
    </source>
</evidence>
<feature type="transmembrane region" description="Helical" evidence="10">
    <location>
        <begin position="199"/>
        <end position="220"/>
    </location>
</feature>
<reference evidence="12" key="3">
    <citation type="submission" date="2025-09" db="UniProtKB">
        <authorList>
            <consortium name="Ensembl"/>
        </authorList>
    </citation>
    <scope>IDENTIFICATION</scope>
</reference>
<accession>A0A673CWA8</accession>